<feature type="region of interest" description="Disordered" evidence="1">
    <location>
        <begin position="73"/>
        <end position="289"/>
    </location>
</feature>
<organism evidence="4">
    <name type="scientific">Hymenolepis diminuta</name>
    <name type="common">Rat tapeworm</name>
    <dbReference type="NCBI Taxonomy" id="6216"/>
    <lineage>
        <taxon>Eukaryota</taxon>
        <taxon>Metazoa</taxon>
        <taxon>Spiralia</taxon>
        <taxon>Lophotrochozoa</taxon>
        <taxon>Platyhelminthes</taxon>
        <taxon>Cestoda</taxon>
        <taxon>Eucestoda</taxon>
        <taxon>Cyclophyllidea</taxon>
        <taxon>Hymenolepididae</taxon>
        <taxon>Hymenolepis</taxon>
    </lineage>
</organism>
<gene>
    <name evidence="2" type="ORF">HDID_LOCUS4842</name>
</gene>
<protein>
    <submittedName>
        <fullName evidence="4">RBPJ-interacting and tubulin-associated protein</fullName>
    </submittedName>
</protein>
<accession>A0A0R3SIS9</accession>
<dbReference type="EMBL" id="UYSG01002061">
    <property type="protein sequence ID" value="VDL56499.1"/>
    <property type="molecule type" value="Genomic_DNA"/>
</dbReference>
<name>A0A0R3SIS9_HYMDI</name>
<dbReference type="WBParaSite" id="HDID_0000484401-mRNA-1">
    <property type="protein sequence ID" value="HDID_0000484401-mRNA-1"/>
    <property type="gene ID" value="HDID_0000484401"/>
</dbReference>
<dbReference type="Proteomes" id="UP000274504">
    <property type="component" value="Unassembled WGS sequence"/>
</dbReference>
<feature type="compositionally biased region" description="Low complexity" evidence="1">
    <location>
        <begin position="220"/>
        <end position="240"/>
    </location>
</feature>
<dbReference type="STRING" id="6216.A0A0R3SIS9"/>
<evidence type="ECO:0000256" key="1">
    <source>
        <dbReference type="SAM" id="MobiDB-lite"/>
    </source>
</evidence>
<feature type="compositionally biased region" description="Basic residues" evidence="1">
    <location>
        <begin position="263"/>
        <end position="272"/>
    </location>
</feature>
<dbReference type="AlphaFoldDB" id="A0A0R3SIS9"/>
<proteinExistence type="predicted"/>
<evidence type="ECO:0000313" key="2">
    <source>
        <dbReference type="EMBL" id="VDL56499.1"/>
    </source>
</evidence>
<reference evidence="2 3" key="2">
    <citation type="submission" date="2018-11" db="EMBL/GenBank/DDBJ databases">
        <authorList>
            <consortium name="Pathogen Informatics"/>
        </authorList>
    </citation>
    <scope>NUCLEOTIDE SEQUENCE [LARGE SCALE GENOMIC DNA]</scope>
</reference>
<feature type="compositionally biased region" description="Low complexity" evidence="1">
    <location>
        <begin position="253"/>
        <end position="262"/>
    </location>
</feature>
<feature type="compositionally biased region" description="Basic and acidic residues" evidence="1">
    <location>
        <begin position="280"/>
        <end position="289"/>
    </location>
</feature>
<feature type="compositionally biased region" description="Low complexity" evidence="1">
    <location>
        <begin position="160"/>
        <end position="172"/>
    </location>
</feature>
<evidence type="ECO:0000313" key="3">
    <source>
        <dbReference type="Proteomes" id="UP000274504"/>
    </source>
</evidence>
<reference evidence="4" key="1">
    <citation type="submission" date="2017-02" db="UniProtKB">
        <authorList>
            <consortium name="WormBaseParasite"/>
        </authorList>
    </citation>
    <scope>IDENTIFICATION</scope>
</reference>
<evidence type="ECO:0000313" key="4">
    <source>
        <dbReference type="WBParaSite" id="HDID_0000484401-mRNA-1"/>
    </source>
</evidence>
<sequence length="289" mass="30364">MEPPRAVVPDFSRLRIGQRTPPSKPCLVQLIREASSKSKKSLNFWDYPWRDASNSTPSLDEWDYPLWRGAAGPSPFKGVSIREQGESGLSPIMGNGGVDLSDFASPPHPTQSITAAGGGLEKLTEVDDEDNIPGAKAIGHNGNGHSSSAAADKKPHHSTKTPTTPTSQAPKKLSNAAKTPTPYASNPVPKTPTTKNGTRKLADTKPCSYPNLLITRSGDTPTTSTAASNTATPTTPANSTFAPDAISVNSANSTGSGSITSKTSHHLHHHLHSQGSSELNSKDGKCSVM</sequence>